<organism evidence="2 3">
    <name type="scientific">Nesterenkonia sandarakina</name>
    <dbReference type="NCBI Taxonomy" id="272918"/>
    <lineage>
        <taxon>Bacteria</taxon>
        <taxon>Bacillati</taxon>
        <taxon>Actinomycetota</taxon>
        <taxon>Actinomycetes</taxon>
        <taxon>Micrococcales</taxon>
        <taxon>Micrococcaceae</taxon>
        <taxon>Nesterenkonia</taxon>
    </lineage>
</organism>
<dbReference type="InterPro" id="IPR011059">
    <property type="entry name" value="Metal-dep_hydrolase_composite"/>
</dbReference>
<dbReference type="InterPro" id="IPR013108">
    <property type="entry name" value="Amidohydro_3"/>
</dbReference>
<evidence type="ECO:0000259" key="1">
    <source>
        <dbReference type="Pfam" id="PF07969"/>
    </source>
</evidence>
<proteinExistence type="predicted"/>
<dbReference type="SUPFAM" id="SSF51556">
    <property type="entry name" value="Metallo-dependent hydrolases"/>
    <property type="match status" value="1"/>
</dbReference>
<reference evidence="2 3" key="1">
    <citation type="submission" date="2018-03" db="EMBL/GenBank/DDBJ databases">
        <title>Comparative analysis of microorganisms from saline springs in Andes Mountain Range, Colombia.</title>
        <authorList>
            <person name="Rubin E."/>
        </authorList>
    </citation>
    <scope>NUCLEOTIDE SEQUENCE [LARGE SCALE GENOMIC DNA]</scope>
    <source>
        <strain evidence="2 3">CG 35</strain>
    </source>
</reference>
<dbReference type="SUPFAM" id="SSF51338">
    <property type="entry name" value="Composite domain of metallo-dependent hydrolases"/>
    <property type="match status" value="1"/>
</dbReference>
<accession>A0A2T0YQS5</accession>
<dbReference type="RefSeq" id="WP_106122449.1">
    <property type="nucleotide sequence ID" value="NZ_PVTY01000005.1"/>
</dbReference>
<dbReference type="Gene3D" id="3.20.20.140">
    <property type="entry name" value="Metal-dependent hydrolases"/>
    <property type="match status" value="1"/>
</dbReference>
<dbReference type="OrthoDB" id="3238066at2"/>
<evidence type="ECO:0000313" key="3">
    <source>
        <dbReference type="Proteomes" id="UP000238217"/>
    </source>
</evidence>
<sequence length="531" mass="55366">MSAEALVLRNVRFPGGGGSAGGSAAGSLDASGQALHDVQLRDGRISAITPAGQGARLGGADSLRADSLDAAGRFLIPGLWDHHVHFTQWVIAQRRLDLAATTSAAEVLQLVRGALAADPSLGQGSAEGAGSGVVGYGFRDGLWPDLPSLSSLDEATGSVPVGLISGDLHCMWLNSALQSRLGVSTDASGLLREADSFAVMDQLQDPAALTPEIYRQTAEAAARRGVVGIVDFENADNISQWPMRTAAGVDSLRVEVSVWPDRLQSALLSGISTGDVLDEQGLVTMGPLKVISDGSLNTRTAWCWDPYPELDLMHPHSCGMQTVPMDELREVMRQARDGGISAAIHAIGDRANSAVLDAFEALAMPGVIEHAQLLSWADIPRFARLGLTASVQPEHAMDDRDVADAYWAGRTDRAFPLDALTRAGVPLRLGSDAPVSALDPWVAIAAAVSRSRDGREPWHPEQRLDPATALAAATRGGTGGVSHQVSEGAVADLALVESDPLAGADPSGSGLREMGVSATLLGGRLTHDGIS</sequence>
<dbReference type="Proteomes" id="UP000238217">
    <property type="component" value="Unassembled WGS sequence"/>
</dbReference>
<feature type="domain" description="Amidohydrolase 3" evidence="1">
    <location>
        <begin position="68"/>
        <end position="526"/>
    </location>
</feature>
<keyword evidence="3" id="KW-1185">Reference proteome</keyword>
<dbReference type="Gene3D" id="3.10.310.70">
    <property type="match status" value="1"/>
</dbReference>
<dbReference type="AlphaFoldDB" id="A0A2T0YQS5"/>
<dbReference type="GO" id="GO:0016810">
    <property type="term" value="F:hydrolase activity, acting on carbon-nitrogen (but not peptide) bonds"/>
    <property type="evidence" value="ECO:0007669"/>
    <property type="project" value="InterPro"/>
</dbReference>
<dbReference type="Gene3D" id="2.30.40.10">
    <property type="entry name" value="Urease, subunit C, domain 1"/>
    <property type="match status" value="1"/>
</dbReference>
<evidence type="ECO:0000313" key="2">
    <source>
        <dbReference type="EMBL" id="PRZ17559.1"/>
    </source>
</evidence>
<dbReference type="InterPro" id="IPR032466">
    <property type="entry name" value="Metal_Hydrolase"/>
</dbReference>
<dbReference type="PANTHER" id="PTHR22642:SF2">
    <property type="entry name" value="PROTEIN LONG AFTER FAR-RED 3"/>
    <property type="match status" value="1"/>
</dbReference>
<dbReference type="Pfam" id="PF07969">
    <property type="entry name" value="Amidohydro_3"/>
    <property type="match status" value="1"/>
</dbReference>
<dbReference type="EMBL" id="PVTY01000005">
    <property type="protein sequence ID" value="PRZ17559.1"/>
    <property type="molecule type" value="Genomic_DNA"/>
</dbReference>
<dbReference type="PANTHER" id="PTHR22642">
    <property type="entry name" value="IMIDAZOLONEPROPIONASE"/>
    <property type="match status" value="1"/>
</dbReference>
<name>A0A2T0YQS5_9MICC</name>
<gene>
    <name evidence="2" type="ORF">BCL67_105105</name>
</gene>
<comment type="caution">
    <text evidence="2">The sequence shown here is derived from an EMBL/GenBank/DDBJ whole genome shotgun (WGS) entry which is preliminary data.</text>
</comment>
<protein>
    <recommendedName>
        <fullName evidence="1">Amidohydrolase 3 domain-containing protein</fullName>
    </recommendedName>
</protein>